<dbReference type="Proteomes" id="UP001162029">
    <property type="component" value="Unassembled WGS sequence"/>
</dbReference>
<evidence type="ECO:0000256" key="1">
    <source>
        <dbReference type="SAM" id="MobiDB-lite"/>
    </source>
</evidence>
<feature type="compositionally biased region" description="Polar residues" evidence="1">
    <location>
        <begin position="1"/>
        <end position="12"/>
    </location>
</feature>
<reference evidence="2" key="1">
    <citation type="submission" date="2022-12" db="EMBL/GenBank/DDBJ databases">
        <authorList>
            <person name="Webb A."/>
        </authorList>
    </citation>
    <scope>NUCLEOTIDE SEQUENCE</scope>
    <source>
        <strain evidence="2">Pd1</strain>
    </source>
</reference>
<dbReference type="EMBL" id="CANTFM010000589">
    <property type="protein sequence ID" value="CAI5725971.1"/>
    <property type="molecule type" value="Genomic_DNA"/>
</dbReference>
<dbReference type="PANTHER" id="PTHR35450:SF2">
    <property type="entry name" value="REVERSE TRANSCRIPTASE DOMAIN-CONTAINING PROTEIN"/>
    <property type="match status" value="1"/>
</dbReference>
<comment type="caution">
    <text evidence="2">The sequence shown here is derived from an EMBL/GenBank/DDBJ whole genome shotgun (WGS) entry which is preliminary data.</text>
</comment>
<feature type="region of interest" description="Disordered" evidence="1">
    <location>
        <begin position="1"/>
        <end position="26"/>
    </location>
</feature>
<dbReference type="AlphaFoldDB" id="A0AAV0TVX4"/>
<evidence type="ECO:0000313" key="2">
    <source>
        <dbReference type="EMBL" id="CAI5725971.1"/>
    </source>
</evidence>
<organism evidence="2 3">
    <name type="scientific">Peronospora destructor</name>
    <dbReference type="NCBI Taxonomy" id="86335"/>
    <lineage>
        <taxon>Eukaryota</taxon>
        <taxon>Sar</taxon>
        <taxon>Stramenopiles</taxon>
        <taxon>Oomycota</taxon>
        <taxon>Peronosporomycetes</taxon>
        <taxon>Peronosporales</taxon>
        <taxon>Peronosporaceae</taxon>
        <taxon>Peronospora</taxon>
    </lineage>
</organism>
<evidence type="ECO:0000313" key="3">
    <source>
        <dbReference type="Proteomes" id="UP001162029"/>
    </source>
</evidence>
<accession>A0AAV0TVX4</accession>
<keyword evidence="3" id="KW-1185">Reference proteome</keyword>
<proteinExistence type="predicted"/>
<dbReference type="PANTHER" id="PTHR35450">
    <property type="entry name" value="REVERSE TRANSCRIPTASE DOMAIN-CONTAINING PROTEIN"/>
    <property type="match status" value="1"/>
</dbReference>
<name>A0AAV0TVX4_9STRA</name>
<sequence>MAANPSKCSPLSVQRDHRGPHQPCDLGLQLDGTPIPALSASDSYKYLGIGEDFDHVCRRVELAPALIELKHDATTLMQSGSAPWQVVKAVKVYLYPRVEYALRHLRPFAQQLEASIAN</sequence>
<gene>
    <name evidence="2" type="ORF">PDE001_LOCUS3469</name>
</gene>
<protein>
    <submittedName>
        <fullName evidence="2">Uncharacterized protein</fullName>
    </submittedName>
</protein>